<comment type="caution">
    <text evidence="1">The sequence shown here is derived from an EMBL/GenBank/DDBJ whole genome shotgun (WGS) entry which is preliminary data.</text>
</comment>
<evidence type="ECO:0000313" key="2">
    <source>
        <dbReference type="Proteomes" id="UP000287651"/>
    </source>
</evidence>
<dbReference type="AlphaFoldDB" id="A0A426X8P8"/>
<dbReference type="EMBL" id="AMZH03024499">
    <property type="protein sequence ID" value="RRT35810.1"/>
    <property type="molecule type" value="Genomic_DNA"/>
</dbReference>
<organism evidence="1 2">
    <name type="scientific">Ensete ventricosum</name>
    <name type="common">Abyssinian banana</name>
    <name type="synonym">Musa ensete</name>
    <dbReference type="NCBI Taxonomy" id="4639"/>
    <lineage>
        <taxon>Eukaryota</taxon>
        <taxon>Viridiplantae</taxon>
        <taxon>Streptophyta</taxon>
        <taxon>Embryophyta</taxon>
        <taxon>Tracheophyta</taxon>
        <taxon>Spermatophyta</taxon>
        <taxon>Magnoliopsida</taxon>
        <taxon>Liliopsida</taxon>
        <taxon>Zingiberales</taxon>
        <taxon>Musaceae</taxon>
        <taxon>Ensete</taxon>
    </lineage>
</organism>
<protein>
    <submittedName>
        <fullName evidence="1">Uncharacterized protein</fullName>
    </submittedName>
</protein>
<dbReference type="Proteomes" id="UP000287651">
    <property type="component" value="Unassembled WGS sequence"/>
</dbReference>
<gene>
    <name evidence="1" type="ORF">B296_00051750</name>
</gene>
<accession>A0A426X8P8</accession>
<reference evidence="1 2" key="1">
    <citation type="journal article" date="2014" name="Agronomy (Basel)">
        <title>A Draft Genome Sequence for Ensete ventricosum, the Drought-Tolerant Tree Against Hunger.</title>
        <authorList>
            <person name="Harrison J."/>
            <person name="Moore K.A."/>
            <person name="Paszkiewicz K."/>
            <person name="Jones T."/>
            <person name="Grant M."/>
            <person name="Ambacheew D."/>
            <person name="Muzemil S."/>
            <person name="Studholme D.J."/>
        </authorList>
    </citation>
    <scope>NUCLEOTIDE SEQUENCE [LARGE SCALE GENOMIC DNA]</scope>
</reference>
<evidence type="ECO:0000313" key="1">
    <source>
        <dbReference type="EMBL" id="RRT35810.1"/>
    </source>
</evidence>
<name>A0A426X8P8_ENSVE</name>
<sequence>MDDHLLLRRDLMVLRWSLRCAVVAPFVIKQATTCLLNCRNSYSRMVTRRIQAQKAHSSRAALLSQPRIVNLVICGKRKFADVWRTTATSPLVVAAPRVRSHPDEQERPWQNAGFVELLPRRFQSNVGYPAR</sequence>
<proteinExistence type="predicted"/>